<dbReference type="EMBL" id="ATHL01000087">
    <property type="protein sequence ID" value="EQB13604.1"/>
    <property type="molecule type" value="Genomic_DNA"/>
</dbReference>
<evidence type="ECO:0000313" key="2">
    <source>
        <dbReference type="EMBL" id="EQB13604.1"/>
    </source>
</evidence>
<dbReference type="Pfam" id="PF03061">
    <property type="entry name" value="4HBT"/>
    <property type="match status" value="1"/>
</dbReference>
<organism evidence="2 3">
    <name type="scientific">Novosphingobium lindaniclasticum LE124</name>
    <dbReference type="NCBI Taxonomy" id="1096930"/>
    <lineage>
        <taxon>Bacteria</taxon>
        <taxon>Pseudomonadati</taxon>
        <taxon>Pseudomonadota</taxon>
        <taxon>Alphaproteobacteria</taxon>
        <taxon>Sphingomonadales</taxon>
        <taxon>Sphingomonadaceae</taxon>
        <taxon>Novosphingobium</taxon>
    </lineage>
</organism>
<protein>
    <recommendedName>
        <fullName evidence="1">Thioesterase domain-containing protein</fullName>
    </recommendedName>
</protein>
<dbReference type="AlphaFoldDB" id="T0IV81"/>
<evidence type="ECO:0000259" key="1">
    <source>
        <dbReference type="Pfam" id="PF03061"/>
    </source>
</evidence>
<dbReference type="InterPro" id="IPR006683">
    <property type="entry name" value="Thioestr_dom"/>
</dbReference>
<evidence type="ECO:0000313" key="3">
    <source>
        <dbReference type="Proteomes" id="UP000015527"/>
    </source>
</evidence>
<dbReference type="OrthoDB" id="9813158at2"/>
<dbReference type="CDD" id="cd03443">
    <property type="entry name" value="PaaI_thioesterase"/>
    <property type="match status" value="1"/>
</dbReference>
<dbReference type="Gene3D" id="3.10.129.10">
    <property type="entry name" value="Hotdog Thioesterase"/>
    <property type="match status" value="1"/>
</dbReference>
<feature type="domain" description="Thioesterase" evidence="1">
    <location>
        <begin position="37"/>
        <end position="111"/>
    </location>
</feature>
<name>T0IV81_9SPHN</name>
<accession>T0IV81</accession>
<dbReference type="Proteomes" id="UP000015527">
    <property type="component" value="Unassembled WGS sequence"/>
</dbReference>
<proteinExistence type="predicted"/>
<dbReference type="SUPFAM" id="SSF54637">
    <property type="entry name" value="Thioesterase/thiol ester dehydrase-isomerase"/>
    <property type="match status" value="1"/>
</dbReference>
<gene>
    <name evidence="2" type="ORF">L284_14090</name>
</gene>
<comment type="caution">
    <text evidence="2">The sequence shown here is derived from an EMBL/GenBank/DDBJ whole genome shotgun (WGS) entry which is preliminary data.</text>
</comment>
<dbReference type="InterPro" id="IPR029069">
    <property type="entry name" value="HotDog_dom_sf"/>
</dbReference>
<dbReference type="PATRIC" id="fig|1096930.3.peg.2802"/>
<dbReference type="eggNOG" id="COG2050">
    <property type="taxonomic scope" value="Bacteria"/>
</dbReference>
<reference evidence="2 3" key="1">
    <citation type="journal article" date="2013" name="Genome Announc.">
        <title>Genome Sequence of Novosphingobium lindaniclasticum LE124T, Isolated from a Hexachlorocyclohexane Dumpsite.</title>
        <authorList>
            <person name="Saxena A."/>
            <person name="Nayyar N."/>
            <person name="Sangwan N."/>
            <person name="Kumari R."/>
            <person name="Khurana J.P."/>
            <person name="Lal R."/>
        </authorList>
    </citation>
    <scope>NUCLEOTIDE SEQUENCE [LARGE SCALE GENOMIC DNA]</scope>
    <source>
        <strain evidence="2 3">LE124</strain>
    </source>
</reference>
<dbReference type="RefSeq" id="WP_021234643.1">
    <property type="nucleotide sequence ID" value="NZ_ATHL01000087.1"/>
</dbReference>
<sequence>MIERAPYAQLLGVCEWTDADGNVGLAMPASPALEGRQGFLYGGVIGSLLELACLAALAGEGEAKEERPRPINITIDFLRGGLMVESYAQARIVRLGKRVVNVDAFCWQTDRDNPIATGRMHILRPPGA</sequence>
<keyword evidence="3" id="KW-1185">Reference proteome</keyword>
<dbReference type="GO" id="GO:0016790">
    <property type="term" value="F:thiolester hydrolase activity"/>
    <property type="evidence" value="ECO:0007669"/>
    <property type="project" value="UniProtKB-ARBA"/>
</dbReference>